<dbReference type="InterPro" id="IPR011009">
    <property type="entry name" value="Kinase-like_dom_sf"/>
</dbReference>
<evidence type="ECO:0000256" key="11">
    <source>
        <dbReference type="ARBA" id="ARBA00023136"/>
    </source>
</evidence>
<dbReference type="AlphaFoldDB" id="A0A565CRC5"/>
<feature type="domain" description="Protein kinase" evidence="18">
    <location>
        <begin position="514"/>
        <end position="722"/>
    </location>
</feature>
<name>A0A565CRC5_9BRAS</name>
<dbReference type="FunFam" id="1.10.510.10:FF:001023">
    <property type="entry name" value="Os07g0541700 protein"/>
    <property type="match status" value="1"/>
</dbReference>
<evidence type="ECO:0000256" key="5">
    <source>
        <dbReference type="ARBA" id="ARBA00022692"/>
    </source>
</evidence>
<feature type="transmembrane region" description="Helical" evidence="16">
    <location>
        <begin position="460"/>
        <end position="481"/>
    </location>
</feature>
<dbReference type="GO" id="GO:0016020">
    <property type="term" value="C:membrane"/>
    <property type="evidence" value="ECO:0007669"/>
    <property type="project" value="UniProtKB-SubCell"/>
</dbReference>
<evidence type="ECO:0000313" key="20">
    <source>
        <dbReference type="Proteomes" id="UP000489600"/>
    </source>
</evidence>
<dbReference type="PROSITE" id="PS00108">
    <property type="entry name" value="PROTEIN_KINASE_ST"/>
    <property type="match status" value="1"/>
</dbReference>
<dbReference type="InterPro" id="IPR032872">
    <property type="entry name" value="WAK_assoc_C"/>
</dbReference>
<evidence type="ECO:0000256" key="4">
    <source>
        <dbReference type="ARBA" id="ARBA00022679"/>
    </source>
</evidence>
<dbReference type="GO" id="GO:0030247">
    <property type="term" value="F:polysaccharide binding"/>
    <property type="evidence" value="ECO:0007669"/>
    <property type="project" value="InterPro"/>
</dbReference>
<feature type="signal peptide" evidence="17">
    <location>
        <begin position="1"/>
        <end position="31"/>
    </location>
</feature>
<dbReference type="InterPro" id="IPR001245">
    <property type="entry name" value="Ser-Thr/Tyr_kinase_cat_dom"/>
</dbReference>
<keyword evidence="20" id="KW-1185">Reference proteome</keyword>
<keyword evidence="9 15" id="KW-0067">ATP-binding</keyword>
<dbReference type="PANTHER" id="PTHR46008:SF58">
    <property type="entry name" value="PROTEIN KINASE DOMAIN-CONTAINING PROTEIN"/>
    <property type="match status" value="1"/>
</dbReference>
<keyword evidence="10 16" id="KW-1133">Transmembrane helix</keyword>
<evidence type="ECO:0000256" key="2">
    <source>
        <dbReference type="ARBA" id="ARBA00012513"/>
    </source>
</evidence>
<keyword evidence="12" id="KW-0325">Glycoprotein</keyword>
<comment type="catalytic activity">
    <reaction evidence="13">
        <text>L-threonyl-[protein] + ATP = O-phospho-L-threonyl-[protein] + ADP + H(+)</text>
        <dbReference type="Rhea" id="RHEA:46608"/>
        <dbReference type="Rhea" id="RHEA-COMP:11060"/>
        <dbReference type="Rhea" id="RHEA-COMP:11605"/>
        <dbReference type="ChEBI" id="CHEBI:15378"/>
        <dbReference type="ChEBI" id="CHEBI:30013"/>
        <dbReference type="ChEBI" id="CHEBI:30616"/>
        <dbReference type="ChEBI" id="CHEBI:61977"/>
        <dbReference type="ChEBI" id="CHEBI:456216"/>
        <dbReference type="EC" id="2.7.11.1"/>
    </reaction>
</comment>
<dbReference type="Pfam" id="PF13947">
    <property type="entry name" value="GUB_WAK_bind"/>
    <property type="match status" value="2"/>
</dbReference>
<dbReference type="GO" id="GO:0004674">
    <property type="term" value="F:protein serine/threonine kinase activity"/>
    <property type="evidence" value="ECO:0007669"/>
    <property type="project" value="UniProtKB-KW"/>
</dbReference>
<dbReference type="InterPro" id="IPR000719">
    <property type="entry name" value="Prot_kinase_dom"/>
</dbReference>
<proteinExistence type="predicted"/>
<evidence type="ECO:0000256" key="8">
    <source>
        <dbReference type="ARBA" id="ARBA00022777"/>
    </source>
</evidence>
<comment type="caution">
    <text evidence="19">The sequence shown here is derived from an EMBL/GenBank/DDBJ whole genome shotgun (WGS) entry which is preliminary data.</text>
</comment>
<keyword evidence="11 16" id="KW-0472">Membrane</keyword>
<sequence>MNSRALIRFSKPTSCLVIIFCFFSLLHHCASGEQELGLCDDLYQCGDIIAGFPFWGGDRPEHCGLPLLELHCHKNTSTSLIISDKEYSVLHVDQTSYTLTLARADLLGPFCSAKFNTTTLPPDIFDVLPTYKNLTCPKDLRINIPVNVPMSFNPEEKEFDLNQLESVLRKGFEVKVMIDEITCQECLASGGICSFNGTTQVCCKTTSSSSRVTCLPKPQPSATELHNLCSKRFRCGDQYHLLYPFWIPGREECGHPDFKLECNTSFAELNIASVKFRILEANYTTRIVRLARSDYLGDLCPQDPSNEPFDKNVLLFTPNTELLTLFYDCRDFSFSTVVYDPTYFSELGCDGVVGRSYYVTRNLSSSLLDGARDLLNILSVLCLRNVSIPASGLALETLQKYPTPYNLKKALEQGFELGVTRDCFLCTDSGGACGYNHKSSGFVCYCNNGPYDRICGPGKWSHGSSLLAAVLGLLIISTLFLRKRKVSHDRRKQNLKALIPLNYYSYAQVKLITKSFAEVVGEGGFGTVYRGTLSDGRMVAVKVLKDSKGNEDDFINEVASMSKTSHVNIVSLLGFCFEGSKRAIIYEFLENGSLDQLISSNTSMNMDWLALYGIALGVARGLEYLHYGCKTRIVHFDIKPSNVLLDKNLCPKLSDFGLAKLCEKKESIMSLLDTRGTIGYIAPEMISRVYGTVSHKSDVYSYGMLVLEMIGARNNTSTGNST</sequence>
<feature type="chain" id="PRO_5022029352" description="non-specific serine/threonine protein kinase" evidence="17">
    <location>
        <begin position="32"/>
        <end position="722"/>
    </location>
</feature>
<evidence type="ECO:0000256" key="14">
    <source>
        <dbReference type="ARBA" id="ARBA00048679"/>
    </source>
</evidence>
<accession>A0A565CRC5</accession>
<organism evidence="19 20">
    <name type="scientific">Arabis nemorensis</name>
    <dbReference type="NCBI Taxonomy" id="586526"/>
    <lineage>
        <taxon>Eukaryota</taxon>
        <taxon>Viridiplantae</taxon>
        <taxon>Streptophyta</taxon>
        <taxon>Embryophyta</taxon>
        <taxon>Tracheophyta</taxon>
        <taxon>Spermatophyta</taxon>
        <taxon>Magnoliopsida</taxon>
        <taxon>eudicotyledons</taxon>
        <taxon>Gunneridae</taxon>
        <taxon>Pentapetalae</taxon>
        <taxon>rosids</taxon>
        <taxon>malvids</taxon>
        <taxon>Brassicales</taxon>
        <taxon>Brassicaceae</taxon>
        <taxon>Arabideae</taxon>
        <taxon>Arabis</taxon>
    </lineage>
</organism>
<evidence type="ECO:0000256" key="3">
    <source>
        <dbReference type="ARBA" id="ARBA00022527"/>
    </source>
</evidence>
<keyword evidence="5 16" id="KW-0812">Transmembrane</keyword>
<protein>
    <recommendedName>
        <fullName evidence="2">non-specific serine/threonine protein kinase</fullName>
        <ecNumber evidence="2">2.7.11.1</ecNumber>
    </recommendedName>
</protein>
<keyword evidence="3" id="KW-0723">Serine/threonine-protein kinase</keyword>
<dbReference type="OrthoDB" id="1076926at2759"/>
<evidence type="ECO:0000313" key="19">
    <source>
        <dbReference type="EMBL" id="VVB16084.1"/>
    </source>
</evidence>
<gene>
    <name evidence="19" type="ORF">ANE_LOCUS26528</name>
</gene>
<keyword evidence="6 17" id="KW-0732">Signal</keyword>
<dbReference type="EC" id="2.7.11.1" evidence="2"/>
<dbReference type="InterPro" id="IPR025287">
    <property type="entry name" value="WAK_GUB"/>
</dbReference>
<dbReference type="PANTHER" id="PTHR46008">
    <property type="entry name" value="LEAF RUST 10 DISEASE-RESISTANCE LOCUS RECEPTOR-LIKE PROTEIN KINASE-LIKE 1.4"/>
    <property type="match status" value="1"/>
</dbReference>
<evidence type="ECO:0000256" key="9">
    <source>
        <dbReference type="ARBA" id="ARBA00022840"/>
    </source>
</evidence>
<evidence type="ECO:0000256" key="16">
    <source>
        <dbReference type="SAM" id="Phobius"/>
    </source>
</evidence>
<evidence type="ECO:0000256" key="13">
    <source>
        <dbReference type="ARBA" id="ARBA00047899"/>
    </source>
</evidence>
<dbReference type="SMART" id="SM00220">
    <property type="entry name" value="S_TKc"/>
    <property type="match status" value="1"/>
</dbReference>
<dbReference type="Gene3D" id="3.30.200.20">
    <property type="entry name" value="Phosphorylase Kinase, domain 1"/>
    <property type="match status" value="1"/>
</dbReference>
<evidence type="ECO:0000256" key="7">
    <source>
        <dbReference type="ARBA" id="ARBA00022741"/>
    </source>
</evidence>
<dbReference type="GO" id="GO:0005524">
    <property type="term" value="F:ATP binding"/>
    <property type="evidence" value="ECO:0007669"/>
    <property type="project" value="UniProtKB-UniRule"/>
</dbReference>
<comment type="subcellular location">
    <subcellularLocation>
        <location evidence="1">Membrane</location>
        <topology evidence="1">Single-pass type I membrane protein</topology>
    </subcellularLocation>
</comment>
<comment type="catalytic activity">
    <reaction evidence="14">
        <text>L-seryl-[protein] + ATP = O-phospho-L-seryl-[protein] + ADP + H(+)</text>
        <dbReference type="Rhea" id="RHEA:17989"/>
        <dbReference type="Rhea" id="RHEA-COMP:9863"/>
        <dbReference type="Rhea" id="RHEA-COMP:11604"/>
        <dbReference type="ChEBI" id="CHEBI:15378"/>
        <dbReference type="ChEBI" id="CHEBI:29999"/>
        <dbReference type="ChEBI" id="CHEBI:30616"/>
        <dbReference type="ChEBI" id="CHEBI:83421"/>
        <dbReference type="ChEBI" id="CHEBI:456216"/>
        <dbReference type="EC" id="2.7.11.1"/>
    </reaction>
</comment>
<dbReference type="PROSITE" id="PS00107">
    <property type="entry name" value="PROTEIN_KINASE_ATP"/>
    <property type="match status" value="1"/>
</dbReference>
<dbReference type="FunFam" id="3.30.200.20:FF:000644">
    <property type="entry name" value="Suppressor of npr1-1 constitutive 4"/>
    <property type="match status" value="1"/>
</dbReference>
<dbReference type="EMBL" id="CABITT030000008">
    <property type="protein sequence ID" value="VVB16084.1"/>
    <property type="molecule type" value="Genomic_DNA"/>
</dbReference>
<dbReference type="SUPFAM" id="SSF56112">
    <property type="entry name" value="Protein kinase-like (PK-like)"/>
    <property type="match status" value="1"/>
</dbReference>
<dbReference type="Proteomes" id="UP000489600">
    <property type="component" value="Unassembled WGS sequence"/>
</dbReference>
<evidence type="ECO:0000256" key="10">
    <source>
        <dbReference type="ARBA" id="ARBA00022989"/>
    </source>
</evidence>
<dbReference type="InterPro" id="IPR017441">
    <property type="entry name" value="Protein_kinase_ATP_BS"/>
</dbReference>
<keyword evidence="7 15" id="KW-0547">Nucleotide-binding</keyword>
<evidence type="ECO:0000256" key="12">
    <source>
        <dbReference type="ARBA" id="ARBA00023180"/>
    </source>
</evidence>
<feature type="binding site" evidence="15">
    <location>
        <position position="542"/>
    </location>
    <ligand>
        <name>ATP</name>
        <dbReference type="ChEBI" id="CHEBI:30616"/>
    </ligand>
</feature>
<reference evidence="19" key="1">
    <citation type="submission" date="2019-07" db="EMBL/GenBank/DDBJ databases">
        <authorList>
            <person name="Dittberner H."/>
        </authorList>
    </citation>
    <scope>NUCLEOTIDE SEQUENCE [LARGE SCALE GENOMIC DNA]</scope>
</reference>
<dbReference type="Pfam" id="PF14380">
    <property type="entry name" value="WAK_assoc"/>
    <property type="match status" value="2"/>
</dbReference>
<dbReference type="Gene3D" id="1.10.510.10">
    <property type="entry name" value="Transferase(Phosphotransferase) domain 1"/>
    <property type="match status" value="1"/>
</dbReference>
<evidence type="ECO:0000259" key="18">
    <source>
        <dbReference type="PROSITE" id="PS50011"/>
    </source>
</evidence>
<evidence type="ECO:0000256" key="15">
    <source>
        <dbReference type="PROSITE-ProRule" id="PRU10141"/>
    </source>
</evidence>
<evidence type="ECO:0000256" key="6">
    <source>
        <dbReference type="ARBA" id="ARBA00022729"/>
    </source>
</evidence>
<evidence type="ECO:0000256" key="17">
    <source>
        <dbReference type="SAM" id="SignalP"/>
    </source>
</evidence>
<dbReference type="InterPro" id="IPR008271">
    <property type="entry name" value="Ser/Thr_kinase_AS"/>
</dbReference>
<evidence type="ECO:0000256" key="1">
    <source>
        <dbReference type="ARBA" id="ARBA00004479"/>
    </source>
</evidence>
<dbReference type="PROSITE" id="PS50011">
    <property type="entry name" value="PROTEIN_KINASE_DOM"/>
    <property type="match status" value="1"/>
</dbReference>
<dbReference type="Pfam" id="PF07714">
    <property type="entry name" value="PK_Tyr_Ser-Thr"/>
    <property type="match status" value="1"/>
</dbReference>
<keyword evidence="8" id="KW-0418">Kinase</keyword>
<keyword evidence="4" id="KW-0808">Transferase</keyword>